<keyword evidence="7" id="KW-1185">Reference proteome</keyword>
<keyword evidence="3" id="KW-0479">Metal-binding</keyword>
<feature type="binding site" evidence="3">
    <location>
        <position position="296"/>
    </location>
    <ligand>
        <name>Mg(2+)</name>
        <dbReference type="ChEBI" id="CHEBI:18420"/>
        <label>1</label>
    </ligand>
</feature>
<dbReference type="Pfam" id="PF03747">
    <property type="entry name" value="ADP_ribosyl_GH"/>
    <property type="match status" value="1"/>
</dbReference>
<dbReference type="OrthoDB" id="8578462at2"/>
<evidence type="ECO:0000256" key="1">
    <source>
        <dbReference type="ARBA" id="ARBA00010702"/>
    </source>
</evidence>
<dbReference type="InterPro" id="IPR011611">
    <property type="entry name" value="PfkB_dom"/>
</dbReference>
<dbReference type="SUPFAM" id="SSF53613">
    <property type="entry name" value="Ribokinase-like"/>
    <property type="match status" value="1"/>
</dbReference>
<feature type="binding site" evidence="3">
    <location>
        <position position="299"/>
    </location>
    <ligand>
        <name>Mg(2+)</name>
        <dbReference type="ChEBI" id="CHEBI:18420"/>
        <label>1</label>
    </ligand>
</feature>
<dbReference type="STRING" id="178339.BH719_05470"/>
<gene>
    <name evidence="6" type="ORF">BH719_05470</name>
</gene>
<dbReference type="SUPFAM" id="SSF101478">
    <property type="entry name" value="ADP-ribosylglycohydrolase"/>
    <property type="match status" value="1"/>
</dbReference>
<feature type="binding site" evidence="3">
    <location>
        <position position="63"/>
    </location>
    <ligand>
        <name>Mg(2+)</name>
        <dbReference type="ChEBI" id="CHEBI:18420"/>
        <label>1</label>
    </ligand>
</feature>
<name>A0A1D8B2P2_9ACTO</name>
<dbReference type="Gene3D" id="1.10.4080.10">
    <property type="entry name" value="ADP-ribosylation/Crystallin J1"/>
    <property type="match status" value="1"/>
</dbReference>
<dbReference type="InterPro" id="IPR050792">
    <property type="entry name" value="ADP-ribosylglycohydrolase"/>
</dbReference>
<feature type="binding site" evidence="3">
    <location>
        <position position="62"/>
    </location>
    <ligand>
        <name>Mg(2+)</name>
        <dbReference type="ChEBI" id="CHEBI:18420"/>
        <label>1</label>
    </ligand>
</feature>
<reference evidence="6 7" key="1">
    <citation type="submission" date="2016-09" db="EMBL/GenBank/DDBJ databases">
        <title>Complete genome sequence of Actinomyces hongkongensis HKU8.</title>
        <authorList>
            <person name="Gao Y.-X."/>
            <person name="Zhou Y.-Y."/>
            <person name="Xie Y."/>
            <person name="Wang M."/>
            <person name="Wang S.-J."/>
            <person name="Shen S.-G."/>
        </authorList>
    </citation>
    <scope>NUCLEOTIDE SEQUENCE [LARGE SCALE GENOMIC DNA]</scope>
    <source>
        <strain evidence="6 7">HKU8</strain>
    </source>
</reference>
<feature type="domain" description="Carbohydrate kinase PfkB" evidence="5">
    <location>
        <begin position="364"/>
        <end position="705"/>
    </location>
</feature>
<sequence length="721" mass="73219">MSDEADRAHGALAGLALGDALGMPTQAMTADQITRTYGWVDALVPADASQPYAPGMPAGSVTDDTEQALLVADLLVSGGGGIDPHAFSRALLDWEDSMAARGSLDLLGPSTKAALERVRAGEDPLHVGGAGTTNGSAMRVAPVGIASSTRDPRFTDTVWESCRVTHATEQGFHAAALVAAAVSLGIDGAGVGSPSDSARASLERALALVEGLGRRGAWTPQPDVCERTRYALRFARSRDRAPGTADDDRAFAGALRAHVGASVEAAQSIPAAFAIAWRYAADPWRGLCVAANLGGDTDTIGAIAGAVLGAALGARCWPAQEMERVEGVSGLRLRETADGLLRLRAHGSRPPAHGEPVAAPLEGRVVLLGQVVVDLALLAPRVPAPGGDVFAEDAGMHAGGGFNVLAAARRMGAQAVSLSGVGDGGFASIITAALERIGAACEGPRIAGTDSGYCVAITDADGERTFVSTRGAEARLPRGSWSAHAARLRSGDVVHVDGYALAHPANTAALREFLLAPLPAGLRAIVDVSPVVGDVDLDDLLALRALAPLWSMNEREAGILAGRLARASAAPPHGGAPQGEAAPPAGAAPGDAARLAAALADALGSPVVVRCGAHGAWYAPGEPADPRWAVEPPASTDDRPRRRRPPSAVRIPTPQITAVDTNGAGDAHSGVLAASLAQGADILEALRLANCAGALAATRVGPATCPSRTEIEAASRALAHH</sequence>
<keyword evidence="3" id="KW-0460">Magnesium</keyword>
<keyword evidence="2" id="KW-0378">Hydrolase</keyword>
<dbReference type="EMBL" id="CP017298">
    <property type="protein sequence ID" value="AOS47379.1"/>
    <property type="molecule type" value="Genomic_DNA"/>
</dbReference>
<dbReference type="PANTHER" id="PTHR16222">
    <property type="entry name" value="ADP-RIBOSYLGLYCOHYDROLASE"/>
    <property type="match status" value="1"/>
</dbReference>
<dbReference type="InterPro" id="IPR029056">
    <property type="entry name" value="Ribokinase-like"/>
</dbReference>
<comment type="cofactor">
    <cofactor evidence="3">
        <name>Mg(2+)</name>
        <dbReference type="ChEBI" id="CHEBI:18420"/>
    </cofactor>
    <text evidence="3">Binds 2 magnesium ions per subunit.</text>
</comment>
<evidence type="ECO:0000256" key="4">
    <source>
        <dbReference type="SAM" id="MobiDB-lite"/>
    </source>
</evidence>
<dbReference type="InterPro" id="IPR036705">
    <property type="entry name" value="Ribosyl_crysJ1_sf"/>
</dbReference>
<dbReference type="AlphaFoldDB" id="A0A1D8B2P2"/>
<dbReference type="RefSeq" id="WP_034255657.1">
    <property type="nucleotide sequence ID" value="NZ_CP017298.1"/>
</dbReference>
<feature type="region of interest" description="Disordered" evidence="4">
    <location>
        <begin position="621"/>
        <end position="650"/>
    </location>
</feature>
<dbReference type="Pfam" id="PF00294">
    <property type="entry name" value="PfkB"/>
    <property type="match status" value="1"/>
</dbReference>
<dbReference type="Proteomes" id="UP000095214">
    <property type="component" value="Chromosome"/>
</dbReference>
<evidence type="ECO:0000313" key="7">
    <source>
        <dbReference type="Proteomes" id="UP000095214"/>
    </source>
</evidence>
<dbReference type="InterPro" id="IPR005502">
    <property type="entry name" value="Ribosyl_crysJ1"/>
</dbReference>
<feature type="region of interest" description="Disordered" evidence="4">
    <location>
        <begin position="568"/>
        <end position="589"/>
    </location>
</feature>
<dbReference type="KEGG" id="phon:BH719_05470"/>
<evidence type="ECO:0000259" key="5">
    <source>
        <dbReference type="Pfam" id="PF00294"/>
    </source>
</evidence>
<dbReference type="PANTHER" id="PTHR16222:SF24">
    <property type="entry name" value="ADP-RIBOSYLHYDROLASE ARH3"/>
    <property type="match status" value="1"/>
</dbReference>
<evidence type="ECO:0000313" key="6">
    <source>
        <dbReference type="EMBL" id="AOS47379.1"/>
    </source>
</evidence>
<organism evidence="6 7">
    <name type="scientific">Pauljensenia hongkongensis</name>
    <dbReference type="NCBI Taxonomy" id="178339"/>
    <lineage>
        <taxon>Bacteria</taxon>
        <taxon>Bacillati</taxon>
        <taxon>Actinomycetota</taxon>
        <taxon>Actinomycetes</taxon>
        <taxon>Actinomycetales</taxon>
        <taxon>Actinomycetaceae</taxon>
        <taxon>Pauljensenia</taxon>
    </lineage>
</organism>
<feature type="binding site" evidence="3">
    <location>
        <position position="298"/>
    </location>
    <ligand>
        <name>Mg(2+)</name>
        <dbReference type="ChEBI" id="CHEBI:18420"/>
        <label>1</label>
    </ligand>
</feature>
<feature type="binding site" evidence="3">
    <location>
        <position position="64"/>
    </location>
    <ligand>
        <name>Mg(2+)</name>
        <dbReference type="ChEBI" id="CHEBI:18420"/>
        <label>1</label>
    </ligand>
</feature>
<dbReference type="Gene3D" id="3.40.1190.20">
    <property type="match status" value="1"/>
</dbReference>
<dbReference type="GO" id="GO:0016787">
    <property type="term" value="F:hydrolase activity"/>
    <property type="evidence" value="ECO:0007669"/>
    <property type="project" value="UniProtKB-KW"/>
</dbReference>
<dbReference type="GO" id="GO:0046872">
    <property type="term" value="F:metal ion binding"/>
    <property type="evidence" value="ECO:0007669"/>
    <property type="project" value="UniProtKB-KW"/>
</dbReference>
<comment type="similarity">
    <text evidence="1">Belongs to the ADP-ribosylglycohydrolase family.</text>
</comment>
<evidence type="ECO:0000256" key="2">
    <source>
        <dbReference type="ARBA" id="ARBA00022801"/>
    </source>
</evidence>
<proteinExistence type="inferred from homology"/>
<evidence type="ECO:0000256" key="3">
    <source>
        <dbReference type="PIRSR" id="PIRSR605502-1"/>
    </source>
</evidence>
<protein>
    <recommendedName>
        <fullName evidence="5">Carbohydrate kinase PfkB domain-containing protein</fullName>
    </recommendedName>
</protein>
<accession>A0A1D8B2P2</accession>